<dbReference type="PRINTS" id="PR00111">
    <property type="entry name" value="ABHYDROLASE"/>
</dbReference>
<dbReference type="Gene3D" id="3.40.50.1820">
    <property type="entry name" value="alpha/beta hydrolase"/>
    <property type="match status" value="1"/>
</dbReference>
<dbReference type="InterPro" id="IPR000639">
    <property type="entry name" value="Epox_hydrolase-like"/>
</dbReference>
<keyword evidence="3" id="KW-1185">Reference proteome</keyword>
<protein>
    <submittedName>
        <fullName evidence="2">Non-heme bromoperoxidase BPO-A2</fullName>
    </submittedName>
</protein>
<gene>
    <name evidence="2" type="primary">bpoA2_2</name>
    <name evidence="2" type="ORF">Dcar01_03351</name>
</gene>
<proteinExistence type="predicted"/>
<dbReference type="InterPro" id="IPR000073">
    <property type="entry name" value="AB_hydrolase_1"/>
</dbReference>
<organism evidence="2 3">
    <name type="scientific">Deinococcus carri</name>
    <dbReference type="NCBI Taxonomy" id="1211323"/>
    <lineage>
        <taxon>Bacteria</taxon>
        <taxon>Thermotogati</taxon>
        <taxon>Deinococcota</taxon>
        <taxon>Deinococci</taxon>
        <taxon>Deinococcales</taxon>
        <taxon>Deinococcaceae</taxon>
        <taxon>Deinococcus</taxon>
    </lineage>
</organism>
<evidence type="ECO:0000313" key="3">
    <source>
        <dbReference type="Proteomes" id="UP001401887"/>
    </source>
</evidence>
<accession>A0ABP9WDM7</accession>
<evidence type="ECO:0000259" key="1">
    <source>
        <dbReference type="Pfam" id="PF00561"/>
    </source>
</evidence>
<dbReference type="PANTHER" id="PTHR43433:SF4">
    <property type="entry name" value="NON-HEME CHLOROPEROXIDASE-RELATED"/>
    <property type="match status" value="1"/>
</dbReference>
<dbReference type="PRINTS" id="PR00412">
    <property type="entry name" value="EPOXHYDRLASE"/>
</dbReference>
<dbReference type="Pfam" id="PF00561">
    <property type="entry name" value="Abhydrolase_1"/>
    <property type="match status" value="1"/>
</dbReference>
<dbReference type="PANTHER" id="PTHR43433">
    <property type="entry name" value="HYDROLASE, ALPHA/BETA FOLD FAMILY PROTEIN"/>
    <property type="match status" value="1"/>
</dbReference>
<sequence>MPTIKTQHNLAPQTDLYYETYGTGRPVVLSHGWPLSGRMWEAQIFALTDAGYQVIAHDRRGFGQSGKTATGYEYDTFASDLNDLMTQLDLRDVSLVGFSMGGGEVARYVGLFGTERLKNIVLLGAVTPYLLKTADNPDGGLTQAEVDDMAQQVQDGRIKYLTDLTTKFLNWEDNADKLGEDFLAFSKGLAYQASPVATVDCVHAFSETDFRADLAKFDKPTLVIHGDKDQIVPLEVSGQRVPQYVPHAKLKVIKGAPHGLAATHAEEVNKLLLDFI</sequence>
<dbReference type="SUPFAM" id="SSF53474">
    <property type="entry name" value="alpha/beta-Hydrolases"/>
    <property type="match status" value="1"/>
</dbReference>
<evidence type="ECO:0000313" key="2">
    <source>
        <dbReference type="EMBL" id="GAA5514595.1"/>
    </source>
</evidence>
<feature type="domain" description="AB hydrolase-1" evidence="1">
    <location>
        <begin position="26"/>
        <end position="260"/>
    </location>
</feature>
<name>A0ABP9WDM7_9DEIO</name>
<reference evidence="2 3" key="1">
    <citation type="submission" date="2024-02" db="EMBL/GenBank/DDBJ databases">
        <title>Deinococcus carri NBRC 110142.</title>
        <authorList>
            <person name="Ichikawa N."/>
            <person name="Katano-Makiyama Y."/>
            <person name="Hidaka K."/>
        </authorList>
    </citation>
    <scope>NUCLEOTIDE SEQUENCE [LARGE SCALE GENOMIC DNA]</scope>
    <source>
        <strain evidence="2 3">NBRC 110142</strain>
    </source>
</reference>
<dbReference type="InterPro" id="IPR050471">
    <property type="entry name" value="AB_hydrolase"/>
</dbReference>
<comment type="caution">
    <text evidence="2">The sequence shown here is derived from an EMBL/GenBank/DDBJ whole genome shotgun (WGS) entry which is preliminary data.</text>
</comment>
<dbReference type="Proteomes" id="UP001401887">
    <property type="component" value="Unassembled WGS sequence"/>
</dbReference>
<dbReference type="EMBL" id="BAABRP010000020">
    <property type="protein sequence ID" value="GAA5514595.1"/>
    <property type="molecule type" value="Genomic_DNA"/>
</dbReference>
<dbReference type="InterPro" id="IPR029058">
    <property type="entry name" value="AB_hydrolase_fold"/>
</dbReference>
<dbReference type="RefSeq" id="WP_345467517.1">
    <property type="nucleotide sequence ID" value="NZ_BAABRP010000020.1"/>
</dbReference>